<dbReference type="AlphaFoldDB" id="A0A1J8QRA6"/>
<name>A0A1J8QRA6_9AGAM</name>
<dbReference type="EMBL" id="LVVM01002770">
    <property type="protein sequence ID" value="OJA15968.1"/>
    <property type="molecule type" value="Genomic_DNA"/>
</dbReference>
<keyword evidence="2" id="KW-1185">Reference proteome</keyword>
<comment type="caution">
    <text evidence="1">The sequence shown here is derived from an EMBL/GenBank/DDBJ whole genome shotgun (WGS) entry which is preliminary data.</text>
</comment>
<dbReference type="Proteomes" id="UP000183567">
    <property type="component" value="Unassembled WGS sequence"/>
</dbReference>
<protein>
    <submittedName>
        <fullName evidence="1">Uncharacterized protein</fullName>
    </submittedName>
</protein>
<gene>
    <name evidence="1" type="ORF">AZE42_14155</name>
</gene>
<proteinExistence type="predicted"/>
<evidence type="ECO:0000313" key="1">
    <source>
        <dbReference type="EMBL" id="OJA15968.1"/>
    </source>
</evidence>
<organism evidence="1 2">
    <name type="scientific">Rhizopogon vesiculosus</name>
    <dbReference type="NCBI Taxonomy" id="180088"/>
    <lineage>
        <taxon>Eukaryota</taxon>
        <taxon>Fungi</taxon>
        <taxon>Dikarya</taxon>
        <taxon>Basidiomycota</taxon>
        <taxon>Agaricomycotina</taxon>
        <taxon>Agaricomycetes</taxon>
        <taxon>Agaricomycetidae</taxon>
        <taxon>Boletales</taxon>
        <taxon>Suillineae</taxon>
        <taxon>Rhizopogonaceae</taxon>
        <taxon>Rhizopogon</taxon>
    </lineage>
</organism>
<reference evidence="1 2" key="1">
    <citation type="submission" date="2016-03" db="EMBL/GenBank/DDBJ databases">
        <title>Comparative genomics of the ectomycorrhizal sister species Rhizopogon vinicolor and Rhizopogon vesiculosus (Basidiomycota: Boletales) reveals a divergence of the mating type B locus.</title>
        <authorList>
            <person name="Mujic A.B."/>
            <person name="Kuo A."/>
            <person name="Tritt A."/>
            <person name="Lipzen A."/>
            <person name="Chen C."/>
            <person name="Johnson J."/>
            <person name="Sharma A."/>
            <person name="Barry K."/>
            <person name="Grigoriev I.V."/>
            <person name="Spatafora J.W."/>
        </authorList>
    </citation>
    <scope>NUCLEOTIDE SEQUENCE [LARGE SCALE GENOMIC DNA]</scope>
    <source>
        <strain evidence="1 2">AM-OR11-056</strain>
    </source>
</reference>
<accession>A0A1J8QRA6</accession>
<evidence type="ECO:0000313" key="2">
    <source>
        <dbReference type="Proteomes" id="UP000183567"/>
    </source>
</evidence>
<feature type="non-terminal residue" evidence="1">
    <location>
        <position position="19"/>
    </location>
</feature>
<sequence length="19" mass="2451">MLRVLMIQNFHRQTRCWMS</sequence>